<dbReference type="SUPFAM" id="SSF47413">
    <property type="entry name" value="lambda repressor-like DNA-binding domains"/>
    <property type="match status" value="1"/>
</dbReference>
<dbReference type="PANTHER" id="PTHR30146">
    <property type="entry name" value="LACI-RELATED TRANSCRIPTIONAL REPRESSOR"/>
    <property type="match status" value="1"/>
</dbReference>
<dbReference type="CDD" id="cd06267">
    <property type="entry name" value="PBP1_LacI_sugar_binding-like"/>
    <property type="match status" value="1"/>
</dbReference>
<dbReference type="Proteomes" id="UP001596405">
    <property type="component" value="Unassembled WGS sequence"/>
</dbReference>
<dbReference type="GO" id="GO:0003677">
    <property type="term" value="F:DNA binding"/>
    <property type="evidence" value="ECO:0007669"/>
    <property type="project" value="UniProtKB-KW"/>
</dbReference>
<evidence type="ECO:0000256" key="2">
    <source>
        <dbReference type="ARBA" id="ARBA00023125"/>
    </source>
</evidence>
<evidence type="ECO:0000256" key="1">
    <source>
        <dbReference type="ARBA" id="ARBA00023015"/>
    </source>
</evidence>
<keyword evidence="1" id="KW-0805">Transcription regulation</keyword>
<evidence type="ECO:0000313" key="5">
    <source>
        <dbReference type="EMBL" id="MFC7000029.1"/>
    </source>
</evidence>
<evidence type="ECO:0000313" key="6">
    <source>
        <dbReference type="Proteomes" id="UP001596405"/>
    </source>
</evidence>
<sequence length="347" mass="38674">MKKDSPYTIKDIAQELGLSPSTVSRALSGHPHISQETKDRVQEVVEKSGYRHNALASSLRNSKSNMIGLLVPRISMYFQSTVITAIQNKLHEFGYNLMVCQSNDSVEMEKELVNVLYSSRIEGLIVSPTLYTTDFSHFDIFNKSKIPLVFYDRVPKTHSAHKIVGDDYQGGYLSTKHLIEQGSRRIAHISGPLSCSIYRDRYAGFQEAMHEAGLEVEKSLVHFHELNRENALATCEKLYALGEFPNGVFACNDTTAIAVMEFAKKHGIAIPADVKIVGYSNDPRAEIIEPAITSIEQFPYEMGEQAADLMMSLILEKVNPGRNLISMTTPIELVIRKSSSLSLALTT</sequence>
<dbReference type="Pfam" id="PF00356">
    <property type="entry name" value="LacI"/>
    <property type="match status" value="1"/>
</dbReference>
<dbReference type="SUPFAM" id="SSF53822">
    <property type="entry name" value="Periplasmic binding protein-like I"/>
    <property type="match status" value="1"/>
</dbReference>
<dbReference type="Pfam" id="PF13377">
    <property type="entry name" value="Peripla_BP_3"/>
    <property type="match status" value="1"/>
</dbReference>
<name>A0ABW2DUS1_9BACT</name>
<dbReference type="InterPro" id="IPR028082">
    <property type="entry name" value="Peripla_BP_I"/>
</dbReference>
<keyword evidence="3" id="KW-0804">Transcription</keyword>
<dbReference type="InterPro" id="IPR000843">
    <property type="entry name" value="HTH_LacI"/>
</dbReference>
<dbReference type="SMART" id="SM00354">
    <property type="entry name" value="HTH_LACI"/>
    <property type="match status" value="1"/>
</dbReference>
<reference evidence="6" key="1">
    <citation type="journal article" date="2019" name="Int. J. Syst. Evol. Microbiol.">
        <title>The Global Catalogue of Microorganisms (GCM) 10K type strain sequencing project: providing services to taxonomists for standard genome sequencing and annotation.</title>
        <authorList>
            <consortium name="The Broad Institute Genomics Platform"/>
            <consortium name="The Broad Institute Genome Sequencing Center for Infectious Disease"/>
            <person name="Wu L."/>
            <person name="Ma J."/>
        </authorList>
    </citation>
    <scope>NUCLEOTIDE SEQUENCE [LARGE SCALE GENOMIC DNA]</scope>
    <source>
        <strain evidence="6">CGMCC 4.7393</strain>
    </source>
</reference>
<organism evidence="5 6">
    <name type="scientific">Rufibacter roseus</name>
    <dbReference type="NCBI Taxonomy" id="1567108"/>
    <lineage>
        <taxon>Bacteria</taxon>
        <taxon>Pseudomonadati</taxon>
        <taxon>Bacteroidota</taxon>
        <taxon>Cytophagia</taxon>
        <taxon>Cytophagales</taxon>
        <taxon>Hymenobacteraceae</taxon>
        <taxon>Rufibacter</taxon>
    </lineage>
</organism>
<keyword evidence="2 5" id="KW-0238">DNA-binding</keyword>
<feature type="domain" description="HTH lacI-type" evidence="4">
    <location>
        <begin position="7"/>
        <end position="61"/>
    </location>
</feature>
<dbReference type="RefSeq" id="WP_066621906.1">
    <property type="nucleotide sequence ID" value="NZ_JBHSYQ010000016.1"/>
</dbReference>
<protein>
    <submittedName>
        <fullName evidence="5">LacI family DNA-binding transcriptional regulator</fullName>
    </submittedName>
</protein>
<dbReference type="CDD" id="cd01392">
    <property type="entry name" value="HTH_LacI"/>
    <property type="match status" value="1"/>
</dbReference>
<dbReference type="PANTHER" id="PTHR30146:SF109">
    <property type="entry name" value="HTH-TYPE TRANSCRIPTIONAL REGULATOR GALS"/>
    <property type="match status" value="1"/>
</dbReference>
<evidence type="ECO:0000259" key="4">
    <source>
        <dbReference type="PROSITE" id="PS50932"/>
    </source>
</evidence>
<dbReference type="PROSITE" id="PS50932">
    <property type="entry name" value="HTH_LACI_2"/>
    <property type="match status" value="1"/>
</dbReference>
<accession>A0ABW2DUS1</accession>
<dbReference type="InterPro" id="IPR010982">
    <property type="entry name" value="Lambda_DNA-bd_dom_sf"/>
</dbReference>
<dbReference type="Gene3D" id="1.10.260.40">
    <property type="entry name" value="lambda repressor-like DNA-binding domains"/>
    <property type="match status" value="1"/>
</dbReference>
<dbReference type="InterPro" id="IPR046335">
    <property type="entry name" value="LacI/GalR-like_sensor"/>
</dbReference>
<dbReference type="EMBL" id="JBHSYQ010000016">
    <property type="protein sequence ID" value="MFC7000029.1"/>
    <property type="molecule type" value="Genomic_DNA"/>
</dbReference>
<proteinExistence type="predicted"/>
<dbReference type="Gene3D" id="3.40.50.2300">
    <property type="match status" value="2"/>
</dbReference>
<comment type="caution">
    <text evidence="5">The sequence shown here is derived from an EMBL/GenBank/DDBJ whole genome shotgun (WGS) entry which is preliminary data.</text>
</comment>
<evidence type="ECO:0000256" key="3">
    <source>
        <dbReference type="ARBA" id="ARBA00023163"/>
    </source>
</evidence>
<gene>
    <name evidence="5" type="ORF">ACFQHR_20510</name>
</gene>
<keyword evidence="6" id="KW-1185">Reference proteome</keyword>